<accession>A0A0T6DTW1</accession>
<name>A0A0T6DTW1_9GAMM</name>
<evidence type="ECO:0000259" key="1">
    <source>
        <dbReference type="Pfam" id="PF18737"/>
    </source>
</evidence>
<keyword evidence="3" id="KW-1185">Reference proteome</keyword>
<dbReference type="EMBL" id="LNDJ01000047">
    <property type="protein sequence ID" value="KRU23275.1"/>
    <property type="molecule type" value="Genomic_DNA"/>
</dbReference>
<dbReference type="STRING" id="554343.AS194_04930"/>
<dbReference type="Proteomes" id="UP000051202">
    <property type="component" value="Unassembled WGS sequence"/>
</dbReference>
<dbReference type="InterPro" id="IPR040788">
    <property type="entry name" value="HEPN_MAE_28990"/>
</dbReference>
<evidence type="ECO:0000313" key="3">
    <source>
        <dbReference type="Proteomes" id="UP000051202"/>
    </source>
</evidence>
<gene>
    <name evidence="2" type="ORF">AS194_04930</name>
</gene>
<sequence>MNHTITNNQLKAAYDIYQERITEAKLYLEFIKKIESGHTQLTNRENDIFTINRELKHTVYASIYLILYNIIESTSLAIIDAIHEDIKLNDIEEDYLIENLYERLLRQLGKYLSEGKIKEVLDLKMPKNKAMYIQLLNLAHDKSTIFSGNIDLLKIKGIAKDYGFSISPIRGEPYNPEDILVIKHLRNKLAHGGYSFSECGKDIVFSDSNIEVKTLINDNGKDKEVKLTSIAKKVLSVERLFNALFVNLDIYLTEQNYLNKTVL</sequence>
<evidence type="ECO:0000313" key="2">
    <source>
        <dbReference type="EMBL" id="KRU23275.1"/>
    </source>
</evidence>
<comment type="caution">
    <text evidence="2">The sequence shown here is derived from an EMBL/GenBank/DDBJ whole genome shotgun (WGS) entry which is preliminary data.</text>
</comment>
<dbReference type="AlphaFoldDB" id="A0A0T6DTW1"/>
<organism evidence="2 3">
    <name type="scientific">Psychrobacter piscatorii</name>
    <dbReference type="NCBI Taxonomy" id="554343"/>
    <lineage>
        <taxon>Bacteria</taxon>
        <taxon>Pseudomonadati</taxon>
        <taxon>Pseudomonadota</taxon>
        <taxon>Gammaproteobacteria</taxon>
        <taxon>Moraxellales</taxon>
        <taxon>Moraxellaceae</taxon>
        <taxon>Psychrobacter</taxon>
    </lineage>
</organism>
<feature type="domain" description="MAE-28990/MAE-18760-like HEPN" evidence="1">
    <location>
        <begin position="18"/>
        <end position="199"/>
    </location>
</feature>
<protein>
    <recommendedName>
        <fullName evidence="1">MAE-28990/MAE-18760-like HEPN domain-containing protein</fullName>
    </recommendedName>
</protein>
<proteinExistence type="predicted"/>
<reference evidence="2 3" key="1">
    <citation type="submission" date="2015-11" db="EMBL/GenBank/DDBJ databases">
        <title>Permanent draft genome of Psychrobacter piscatorii LQ58.</title>
        <authorList>
            <person name="Zhou M."/>
            <person name="Dong B."/>
            <person name="Liu Q."/>
        </authorList>
    </citation>
    <scope>NUCLEOTIDE SEQUENCE [LARGE SCALE GENOMIC DNA]</scope>
    <source>
        <strain evidence="2 3">LQ58</strain>
    </source>
</reference>
<dbReference type="RefSeq" id="WP_058023910.1">
    <property type="nucleotide sequence ID" value="NZ_LNDJ01000047.1"/>
</dbReference>
<dbReference type="Pfam" id="PF18737">
    <property type="entry name" value="HEPN_MAE_28990"/>
    <property type="match status" value="1"/>
</dbReference>